<evidence type="ECO:0008006" key="3">
    <source>
        <dbReference type="Google" id="ProtNLM"/>
    </source>
</evidence>
<dbReference type="EMBL" id="AP022873">
    <property type="protein sequence ID" value="BCB96134.1"/>
    <property type="molecule type" value="Genomic_DNA"/>
</dbReference>
<dbReference type="InterPro" id="IPR036249">
    <property type="entry name" value="Thioredoxin-like_sf"/>
</dbReference>
<accession>A0A7G1H0A5</accession>
<keyword evidence="2" id="KW-1185">Reference proteome</keyword>
<dbReference type="Proteomes" id="UP000516360">
    <property type="component" value="Chromosome"/>
</dbReference>
<gene>
    <name evidence="1" type="ORF">JZK55_10560</name>
</gene>
<protein>
    <recommendedName>
        <fullName evidence="3">Thioredoxin domain-containing protein</fullName>
    </recommendedName>
</protein>
<evidence type="ECO:0000313" key="1">
    <source>
        <dbReference type="EMBL" id="BCB96134.1"/>
    </source>
</evidence>
<proteinExistence type="predicted"/>
<reference evidence="1 2" key="1">
    <citation type="submission" date="2020-03" db="EMBL/GenBank/DDBJ databases">
        <title>Complete genome sequences of two sulfur-disproportionating bacterial strains T55J and Mzg5.</title>
        <authorList>
            <person name="Umezawa K."/>
            <person name="Kojima H."/>
            <person name="Kato Y."/>
            <person name="Fukui M."/>
        </authorList>
    </citation>
    <scope>NUCLEOTIDE SEQUENCE [LARGE SCALE GENOMIC DNA]</scope>
    <source>
        <strain evidence="1 2">T55J</strain>
    </source>
</reference>
<dbReference type="Pfam" id="PF13899">
    <property type="entry name" value="Thioredoxin_7"/>
    <property type="match status" value="1"/>
</dbReference>
<evidence type="ECO:0000313" key="2">
    <source>
        <dbReference type="Proteomes" id="UP000516360"/>
    </source>
</evidence>
<sequence length="160" mass="18489">MKNVKLSGRLLFRMKRLQILLIIFILTLSNIGFASEIKWLSLKEGMERAKTEKKPIIVDFFYGKGCPRCEVLEKSVYGNPAIAKKVMDDFIPVKVDLTKKLTKEEEELGNKYDFKNDCLLLFLDHNGDVIKDPSGKRFCFAETIDTEQFVKYLDMIKSLP</sequence>
<organism evidence="1 2">
    <name type="scientific">Dissulfurispira thermophila</name>
    <dbReference type="NCBI Taxonomy" id="2715679"/>
    <lineage>
        <taxon>Bacteria</taxon>
        <taxon>Pseudomonadati</taxon>
        <taxon>Nitrospirota</taxon>
        <taxon>Thermodesulfovibrionia</taxon>
        <taxon>Thermodesulfovibrionales</taxon>
        <taxon>Dissulfurispiraceae</taxon>
        <taxon>Dissulfurispira</taxon>
    </lineage>
</organism>
<dbReference type="SUPFAM" id="SSF52833">
    <property type="entry name" value="Thioredoxin-like"/>
    <property type="match status" value="1"/>
</dbReference>
<name>A0A7G1H0A5_9BACT</name>
<dbReference type="Gene3D" id="3.40.30.10">
    <property type="entry name" value="Glutaredoxin"/>
    <property type="match status" value="1"/>
</dbReference>
<dbReference type="AlphaFoldDB" id="A0A7G1H0A5"/>
<dbReference type="KEGG" id="dtp:JZK55_10560"/>